<dbReference type="EMBL" id="JAPTMY010000012">
    <property type="protein sequence ID" value="MCZ0857763.1"/>
    <property type="molecule type" value="Genomic_DNA"/>
</dbReference>
<gene>
    <name evidence="3" type="ORF">OHJ16_06865</name>
</gene>
<dbReference type="Proteomes" id="UP001072034">
    <property type="component" value="Unassembled WGS sequence"/>
</dbReference>
<keyword evidence="4" id="KW-1185">Reference proteome</keyword>
<feature type="transmembrane region" description="Helical" evidence="2">
    <location>
        <begin position="180"/>
        <end position="202"/>
    </location>
</feature>
<keyword evidence="2" id="KW-1133">Transmembrane helix</keyword>
<dbReference type="RefSeq" id="WP_268917290.1">
    <property type="nucleotide sequence ID" value="NZ_JAPTMY010000012.1"/>
</dbReference>
<evidence type="ECO:0000256" key="2">
    <source>
        <dbReference type="SAM" id="Phobius"/>
    </source>
</evidence>
<organism evidence="3 4">
    <name type="scientific">Actinomyces israelii</name>
    <dbReference type="NCBI Taxonomy" id="1659"/>
    <lineage>
        <taxon>Bacteria</taxon>
        <taxon>Bacillati</taxon>
        <taxon>Actinomycetota</taxon>
        <taxon>Actinomycetes</taxon>
        <taxon>Actinomycetales</taxon>
        <taxon>Actinomycetaceae</taxon>
        <taxon>Actinomyces</taxon>
    </lineage>
</organism>
<evidence type="ECO:0000313" key="4">
    <source>
        <dbReference type="Proteomes" id="UP001072034"/>
    </source>
</evidence>
<feature type="transmembrane region" description="Helical" evidence="2">
    <location>
        <begin position="208"/>
        <end position="230"/>
    </location>
</feature>
<evidence type="ECO:0000313" key="3">
    <source>
        <dbReference type="EMBL" id="MCZ0857763.1"/>
    </source>
</evidence>
<accession>A0ABT4I9L1</accession>
<reference evidence="3" key="1">
    <citation type="submission" date="2022-10" db="EMBL/GenBank/DDBJ databases">
        <title>Genome sequence of Actinomyces israelii ATCC 10048.</title>
        <authorList>
            <person name="Watt R.M."/>
            <person name="Tong W.M."/>
        </authorList>
    </citation>
    <scope>NUCLEOTIDE SEQUENCE</scope>
    <source>
        <strain evidence="3">ATCC 10048</strain>
    </source>
</reference>
<evidence type="ECO:0000256" key="1">
    <source>
        <dbReference type="SAM" id="MobiDB-lite"/>
    </source>
</evidence>
<feature type="transmembrane region" description="Helical" evidence="2">
    <location>
        <begin position="121"/>
        <end position="143"/>
    </location>
</feature>
<comment type="caution">
    <text evidence="3">The sequence shown here is derived from an EMBL/GenBank/DDBJ whole genome shotgun (WGS) entry which is preliminary data.</text>
</comment>
<keyword evidence="2" id="KW-0812">Transmembrane</keyword>
<sequence>MWEKIEADGDFAPPPPIAPEVLATFTHPYTLELSHWSSAPLGLRSGLDSLISRIGGVRIDEYCCVQRPAKEEWAEEAGVQDPPGGSAQDRPDGAPRPESPPAALPAEDQGPSASSRWRRRLVLGAVLTALLASPWALAAWGWSIANENLMAFGMALFIIIHLLVLILVPRWVENTRTTVLLFAFFFAVPEAALSVAAWLAAQAGDMDLMAYFAAGAFLLPVIWAPTELLLRRMDRGERGERDGRRVSWRRLERGRQRELRRAGRGPDGTGGQVVVLPVAVVECRGIRRVRRRTPYLLLADARGAQMRPAGRLRRRRVLRAVVSRLSLWDMMGHPFDSTGGIRLAADQPVVVLEAPEGCLALAVLTGHGDSSAAVCGHFGFSRDVEVVGADEAATASAGRDLARTLGIAAPATPPRILSAS</sequence>
<keyword evidence="2" id="KW-0472">Membrane</keyword>
<feature type="region of interest" description="Disordered" evidence="1">
    <location>
        <begin position="73"/>
        <end position="112"/>
    </location>
</feature>
<name>A0ABT4I9L1_9ACTO</name>
<proteinExistence type="predicted"/>
<protein>
    <submittedName>
        <fullName evidence="3">Uncharacterized protein</fullName>
    </submittedName>
</protein>
<feature type="transmembrane region" description="Helical" evidence="2">
    <location>
        <begin position="149"/>
        <end position="168"/>
    </location>
</feature>